<gene>
    <name evidence="1" type="ORF">OWV82_015420</name>
</gene>
<proteinExistence type="predicted"/>
<reference evidence="1 2" key="1">
    <citation type="journal article" date="2023" name="Science">
        <title>Complex scaffold remodeling in plant triterpene biosynthesis.</title>
        <authorList>
            <person name="De La Pena R."/>
            <person name="Hodgson H."/>
            <person name="Liu J.C."/>
            <person name="Stephenson M.J."/>
            <person name="Martin A.C."/>
            <person name="Owen C."/>
            <person name="Harkess A."/>
            <person name="Leebens-Mack J."/>
            <person name="Jimenez L.E."/>
            <person name="Osbourn A."/>
            <person name="Sattely E.S."/>
        </authorList>
    </citation>
    <scope>NUCLEOTIDE SEQUENCE [LARGE SCALE GENOMIC DNA]</scope>
    <source>
        <strain evidence="2">cv. JPN11</strain>
        <tissue evidence="1">Leaf</tissue>
    </source>
</reference>
<sequence>VCLSAYASIHKHIISYHIISYHIIMASAASLLPQQQQQGEAEANPEAVSRSASSGSIGPFFAVISVLAVLAIISCVLGRICSRRRAVESPLESIKYRGCWGWFRRRCRRCMAGEVEAGARVMACGEVKTNDVNKAQEQAQPQP</sequence>
<comment type="caution">
    <text evidence="1">The sequence shown here is derived from an EMBL/GenBank/DDBJ whole genome shotgun (WGS) entry which is preliminary data.</text>
</comment>
<organism evidence="1 2">
    <name type="scientific">Melia azedarach</name>
    <name type="common">Chinaberry tree</name>
    <dbReference type="NCBI Taxonomy" id="155640"/>
    <lineage>
        <taxon>Eukaryota</taxon>
        <taxon>Viridiplantae</taxon>
        <taxon>Streptophyta</taxon>
        <taxon>Embryophyta</taxon>
        <taxon>Tracheophyta</taxon>
        <taxon>Spermatophyta</taxon>
        <taxon>Magnoliopsida</taxon>
        <taxon>eudicotyledons</taxon>
        <taxon>Gunneridae</taxon>
        <taxon>Pentapetalae</taxon>
        <taxon>rosids</taxon>
        <taxon>malvids</taxon>
        <taxon>Sapindales</taxon>
        <taxon>Meliaceae</taxon>
        <taxon>Melia</taxon>
    </lineage>
</organism>
<feature type="non-terminal residue" evidence="1">
    <location>
        <position position="1"/>
    </location>
</feature>
<accession>A0ACC1XPN0</accession>
<name>A0ACC1XPN0_MELAZ</name>
<dbReference type="Proteomes" id="UP001164539">
    <property type="component" value="Chromosome 8"/>
</dbReference>
<protein>
    <submittedName>
        <fullName evidence="1">Alpha-protein kinase 1-like</fullName>
    </submittedName>
</protein>
<evidence type="ECO:0000313" key="2">
    <source>
        <dbReference type="Proteomes" id="UP001164539"/>
    </source>
</evidence>
<evidence type="ECO:0000313" key="1">
    <source>
        <dbReference type="EMBL" id="KAJ4713308.1"/>
    </source>
</evidence>
<keyword evidence="2" id="KW-1185">Reference proteome</keyword>
<dbReference type="EMBL" id="CM051401">
    <property type="protein sequence ID" value="KAJ4713308.1"/>
    <property type="molecule type" value="Genomic_DNA"/>
</dbReference>